<evidence type="ECO:0000256" key="1">
    <source>
        <dbReference type="SAM" id="MobiDB-lite"/>
    </source>
</evidence>
<protein>
    <submittedName>
        <fullName evidence="2">Uncharacterized protein</fullName>
    </submittedName>
</protein>
<sequence length="49" mass="5346">DYGSESKIGGCRGIQGDEVLAKHTSTKISVSPKKPQRDEVQITSTQKEK</sequence>
<proteinExistence type="predicted"/>
<accession>A0A392TLG2</accession>
<dbReference type="EMBL" id="LXQA010587681">
    <property type="protein sequence ID" value="MCI60765.1"/>
    <property type="molecule type" value="Genomic_DNA"/>
</dbReference>
<organism evidence="2 3">
    <name type="scientific">Trifolium medium</name>
    <dbReference type="NCBI Taxonomy" id="97028"/>
    <lineage>
        <taxon>Eukaryota</taxon>
        <taxon>Viridiplantae</taxon>
        <taxon>Streptophyta</taxon>
        <taxon>Embryophyta</taxon>
        <taxon>Tracheophyta</taxon>
        <taxon>Spermatophyta</taxon>
        <taxon>Magnoliopsida</taxon>
        <taxon>eudicotyledons</taxon>
        <taxon>Gunneridae</taxon>
        <taxon>Pentapetalae</taxon>
        <taxon>rosids</taxon>
        <taxon>fabids</taxon>
        <taxon>Fabales</taxon>
        <taxon>Fabaceae</taxon>
        <taxon>Papilionoideae</taxon>
        <taxon>50 kb inversion clade</taxon>
        <taxon>NPAAA clade</taxon>
        <taxon>Hologalegina</taxon>
        <taxon>IRL clade</taxon>
        <taxon>Trifolieae</taxon>
        <taxon>Trifolium</taxon>
    </lineage>
</organism>
<comment type="caution">
    <text evidence="2">The sequence shown here is derived from an EMBL/GenBank/DDBJ whole genome shotgun (WGS) entry which is preliminary data.</text>
</comment>
<evidence type="ECO:0000313" key="2">
    <source>
        <dbReference type="EMBL" id="MCI60765.1"/>
    </source>
</evidence>
<feature type="compositionally biased region" description="Basic and acidic residues" evidence="1">
    <location>
        <begin position="35"/>
        <end position="49"/>
    </location>
</feature>
<dbReference type="Proteomes" id="UP000265520">
    <property type="component" value="Unassembled WGS sequence"/>
</dbReference>
<feature type="non-terminal residue" evidence="2">
    <location>
        <position position="1"/>
    </location>
</feature>
<evidence type="ECO:0000313" key="3">
    <source>
        <dbReference type="Proteomes" id="UP000265520"/>
    </source>
</evidence>
<feature type="region of interest" description="Disordered" evidence="1">
    <location>
        <begin position="25"/>
        <end position="49"/>
    </location>
</feature>
<keyword evidence="3" id="KW-1185">Reference proteome</keyword>
<reference evidence="2 3" key="1">
    <citation type="journal article" date="2018" name="Front. Plant Sci.">
        <title>Red Clover (Trifolium pratense) and Zigzag Clover (T. medium) - A Picture of Genomic Similarities and Differences.</title>
        <authorList>
            <person name="Dluhosova J."/>
            <person name="Istvanek J."/>
            <person name="Nedelnik J."/>
            <person name="Repkova J."/>
        </authorList>
    </citation>
    <scope>NUCLEOTIDE SEQUENCE [LARGE SCALE GENOMIC DNA]</scope>
    <source>
        <strain evidence="3">cv. 10/8</strain>
        <tissue evidence="2">Leaf</tissue>
    </source>
</reference>
<name>A0A392TLG2_9FABA</name>
<dbReference type="AlphaFoldDB" id="A0A392TLG2"/>